<dbReference type="OrthoDB" id="1729785at2"/>
<dbReference type="NCBIfam" id="TIGR02532">
    <property type="entry name" value="IV_pilin_GFxxxE"/>
    <property type="match status" value="1"/>
</dbReference>
<accession>A0A140LCA4</accession>
<sequence>MGLELSRIAEHFRNEKGMTLIELILSAAILSLLFVASYTLLGSGMKIYRQSWEELSNLQNARYAINRLSIAIVQAKDVKVVSNSKIEIRLPDDSKVYYYLEYGTLYREKNGGKNPVAELSFIEFRQNPGSKVVKVALKAGKERSVTFQTSVTPFGALIGIQP</sequence>
<dbReference type="PROSITE" id="PS00409">
    <property type="entry name" value="PROKAR_NTER_METHYL"/>
    <property type="match status" value="1"/>
</dbReference>
<dbReference type="Pfam" id="PF07963">
    <property type="entry name" value="N_methyl"/>
    <property type="match status" value="1"/>
</dbReference>
<dbReference type="InterPro" id="IPR012902">
    <property type="entry name" value="N_methyl_site"/>
</dbReference>
<comment type="caution">
    <text evidence="2">The sequence shown here is derived from an EMBL/GenBank/DDBJ whole genome shotgun (WGS) entry which is preliminary data.</text>
</comment>
<dbReference type="AlphaFoldDB" id="A0A140LCA4"/>
<feature type="transmembrane region" description="Helical" evidence="1">
    <location>
        <begin position="20"/>
        <end position="41"/>
    </location>
</feature>
<organism evidence="2 3">
    <name type="scientific">Fervidicola ferrireducens</name>
    <dbReference type="NCBI Taxonomy" id="520764"/>
    <lineage>
        <taxon>Bacteria</taxon>
        <taxon>Bacillati</taxon>
        <taxon>Bacillota</taxon>
        <taxon>Clostridia</taxon>
        <taxon>Thermosediminibacterales</taxon>
        <taxon>Thermosediminibacteraceae</taxon>
        <taxon>Fervidicola</taxon>
    </lineage>
</organism>
<keyword evidence="1" id="KW-0812">Transmembrane</keyword>
<dbReference type="Proteomes" id="UP000070427">
    <property type="component" value="Unassembled WGS sequence"/>
</dbReference>
<dbReference type="InParanoid" id="A0A140LCA4"/>
<dbReference type="EMBL" id="LOED01000004">
    <property type="protein sequence ID" value="KXG78179.1"/>
    <property type="molecule type" value="Genomic_DNA"/>
</dbReference>
<keyword evidence="3" id="KW-1185">Reference proteome</keyword>
<evidence type="ECO:0000313" key="2">
    <source>
        <dbReference type="EMBL" id="KXG78179.1"/>
    </source>
</evidence>
<evidence type="ECO:0000313" key="3">
    <source>
        <dbReference type="Proteomes" id="UP000070427"/>
    </source>
</evidence>
<dbReference type="STRING" id="520764.AN618_05710"/>
<keyword evidence="1" id="KW-1133">Transmembrane helix</keyword>
<evidence type="ECO:0008006" key="4">
    <source>
        <dbReference type="Google" id="ProtNLM"/>
    </source>
</evidence>
<protein>
    <recommendedName>
        <fullName evidence="4">Prepilin-type N-terminal cleavage/methylation domain-containing protein</fullName>
    </recommendedName>
</protein>
<proteinExistence type="predicted"/>
<name>A0A140LCA4_9FIRM</name>
<evidence type="ECO:0000256" key="1">
    <source>
        <dbReference type="SAM" id="Phobius"/>
    </source>
</evidence>
<keyword evidence="1" id="KW-0472">Membrane</keyword>
<reference evidence="2 3" key="1">
    <citation type="submission" date="2015-12" db="EMBL/GenBank/DDBJ databases">
        <title>Draft genome sequnece of Fervidicola ferrireducens strain Y170.</title>
        <authorList>
            <person name="Patel B.K."/>
        </authorList>
    </citation>
    <scope>NUCLEOTIDE SEQUENCE [LARGE SCALE GENOMIC DNA]</scope>
    <source>
        <strain evidence="2 3">Y170</strain>
    </source>
</reference>
<gene>
    <name evidence="2" type="ORF">AN618_05710</name>
</gene>